<dbReference type="InterPro" id="IPR007695">
    <property type="entry name" value="DNA_mismatch_repair_MutS-lik_N"/>
</dbReference>
<evidence type="ECO:0000256" key="2">
    <source>
        <dbReference type="ARBA" id="ARBA00021982"/>
    </source>
</evidence>
<dbReference type="InterPro" id="IPR005748">
    <property type="entry name" value="DNA_mismatch_repair_MutS"/>
</dbReference>
<dbReference type="SUPFAM" id="SSF53150">
    <property type="entry name" value="DNA repair protein MutS, domain II"/>
    <property type="match status" value="1"/>
</dbReference>
<dbReference type="InterPro" id="IPR007860">
    <property type="entry name" value="DNA_mmatch_repair_MutS_con_dom"/>
</dbReference>
<dbReference type="EMBL" id="CP003155">
    <property type="protein sequence ID" value="AEV28263.1"/>
    <property type="molecule type" value="Genomic_DNA"/>
</dbReference>
<dbReference type="Pfam" id="PF05192">
    <property type="entry name" value="MutS_III"/>
    <property type="match status" value="1"/>
</dbReference>
<dbReference type="HOGENOM" id="CLU_002472_1_3_12"/>
<dbReference type="PROSITE" id="PS00486">
    <property type="entry name" value="DNA_MISMATCH_REPAIR_2"/>
    <property type="match status" value="1"/>
</dbReference>
<organism evidence="12 13">
    <name type="scientific">Sphaerochaeta pleomorpha (strain ATCC BAA-1885 / DSM 22778 / Grapes)</name>
    <dbReference type="NCBI Taxonomy" id="158190"/>
    <lineage>
        <taxon>Bacteria</taxon>
        <taxon>Pseudomonadati</taxon>
        <taxon>Spirochaetota</taxon>
        <taxon>Spirochaetia</taxon>
        <taxon>Spirochaetales</taxon>
        <taxon>Sphaerochaetaceae</taxon>
        <taxon>Sphaerochaeta</taxon>
    </lineage>
</organism>
<dbReference type="RefSeq" id="WP_014269112.1">
    <property type="nucleotide sequence ID" value="NC_016633.1"/>
</dbReference>
<keyword evidence="6 10" id="KW-0238">DNA-binding</keyword>
<dbReference type="InterPro" id="IPR036187">
    <property type="entry name" value="DNA_mismatch_repair_MutS_sf"/>
</dbReference>
<dbReference type="InterPro" id="IPR016151">
    <property type="entry name" value="DNA_mismatch_repair_MutS_N"/>
</dbReference>
<keyword evidence="7 10" id="KW-0234">DNA repair</keyword>
<keyword evidence="13" id="KW-1185">Reference proteome</keyword>
<keyword evidence="5" id="KW-0067">ATP-binding</keyword>
<dbReference type="Gene3D" id="3.40.50.300">
    <property type="entry name" value="P-loop containing nucleotide triphosphate hydrolases"/>
    <property type="match status" value="1"/>
</dbReference>
<evidence type="ECO:0000259" key="11">
    <source>
        <dbReference type="PROSITE" id="PS00486"/>
    </source>
</evidence>
<dbReference type="GO" id="GO:0005829">
    <property type="term" value="C:cytosol"/>
    <property type="evidence" value="ECO:0007669"/>
    <property type="project" value="TreeGrafter"/>
</dbReference>
<gene>
    <name evidence="12" type="ordered locus">SpiGrapes_0405</name>
</gene>
<evidence type="ECO:0000313" key="12">
    <source>
        <dbReference type="EMBL" id="AEV28263.1"/>
    </source>
</evidence>
<dbReference type="Pfam" id="PF01624">
    <property type="entry name" value="MutS_I"/>
    <property type="match status" value="1"/>
</dbReference>
<proteinExistence type="inferred from homology"/>
<dbReference type="SUPFAM" id="SSF52540">
    <property type="entry name" value="P-loop containing nucleoside triphosphate hydrolases"/>
    <property type="match status" value="1"/>
</dbReference>
<keyword evidence="4 10" id="KW-0227">DNA damage</keyword>
<dbReference type="GO" id="GO:0030983">
    <property type="term" value="F:mismatched DNA binding"/>
    <property type="evidence" value="ECO:0007669"/>
    <property type="project" value="InterPro"/>
</dbReference>
<dbReference type="FunFam" id="3.40.50.300:FF:000870">
    <property type="entry name" value="MutS protein homolog 4"/>
    <property type="match status" value="1"/>
</dbReference>
<dbReference type="SMART" id="SM00533">
    <property type="entry name" value="MUTSd"/>
    <property type="match status" value="1"/>
</dbReference>
<dbReference type="STRING" id="158190.SpiGrapes_0405"/>
<dbReference type="NCBIfam" id="TIGR01070">
    <property type="entry name" value="mutS1"/>
    <property type="match status" value="1"/>
</dbReference>
<dbReference type="eggNOG" id="COG0249">
    <property type="taxonomic scope" value="Bacteria"/>
</dbReference>
<feature type="domain" description="DNA mismatch repair proteins mutS family" evidence="11">
    <location>
        <begin position="697"/>
        <end position="713"/>
    </location>
</feature>
<protein>
    <recommendedName>
        <fullName evidence="2 9">DNA mismatch repair protein MutS</fullName>
    </recommendedName>
</protein>
<dbReference type="SMART" id="SM00534">
    <property type="entry name" value="MUTSac"/>
    <property type="match status" value="1"/>
</dbReference>
<keyword evidence="3 10" id="KW-0547">Nucleotide-binding</keyword>
<dbReference type="Proteomes" id="UP000005632">
    <property type="component" value="Chromosome"/>
</dbReference>
<dbReference type="OrthoDB" id="9802448at2"/>
<dbReference type="InterPro" id="IPR007861">
    <property type="entry name" value="DNA_mismatch_repair_MutS_clamp"/>
</dbReference>
<dbReference type="AlphaFoldDB" id="G8QW20"/>
<sequence length="869" mass="97359">MGEIEKTTPMMMQYRLIKEQNQDKVLFFRLGDFYEMFDTDAVEVSRLLNLTLTKRAGQAMCGIPYHAAKAYIKRLLDLGKKIAICEQVELNNDPKQLARREVVQVVTPATVVDDDFLDSRSNSYVLCIAYHRQRFMVSYTDITNGEFTLRSAEMDKQFNALLAIIEQVKPREILVNEDDYFLHLDFQRIIDAQNAMVTKLPSWFFKAKEGYQLMCDQVGTCSLKAFSLDASSPEVTSGGALLRYVIDSAKTALDQIRGYTLADENTFLQIDESSRKNLELLLNLQDGNERYSLFSSIDASVTSGGARLLKKWISFPLIDKEKILGRQDWVRRYCDDRLELDRTRTILKGVLDLERLTSRIAMGRSLPHDLVGIARTVKAFLELVSDSFSLYRPLFGDGFSDEQMHALLEVVQTIDKSLNDQCQGPFMEGQVILDGFDPELDSLRSIKDNGKQILDTYLGKVRTETGITTMKLSSNKILGHFLEVSKGQVDKVPSSFYRKQTLVNAERYTSDELIACETKILKSSFEAEKRERVLYENILSETRELRNQLLSIGNFLSQVDCLQAFATTSIRYNYCCPVFTDSDCLEIEGGRHPVVEQQLGVGSFVANDLHIKPSGNRFCLITGPNMAGKSTFLRQSALIVLLAQIGSFVPATSARLSLVDRLYCRVGSSDNLARGESTFLVEMQEAAHILRTASARSLVIMDELGRGTSTQDGMSIAYAVMQSLLELGPKTLFATHYHELAQLDTSLVQLLTLQVLEKGGEILFVRKVIEGIANSSYGLNVAKMAGIPNKALRTALSFQKRHFSEYGVANPQLDLFASDSSATEMGGVPILTEVEADVLERIKEVDIPSSTPISALLLLEDLKKKLEAD</sequence>
<evidence type="ECO:0000256" key="7">
    <source>
        <dbReference type="ARBA" id="ARBA00023204"/>
    </source>
</evidence>
<dbReference type="PANTHER" id="PTHR11361:SF34">
    <property type="entry name" value="DNA MISMATCH REPAIR PROTEIN MSH1, MITOCHONDRIAL"/>
    <property type="match status" value="1"/>
</dbReference>
<dbReference type="PANTHER" id="PTHR11361">
    <property type="entry name" value="DNA MISMATCH REPAIR PROTEIN MUTS FAMILY MEMBER"/>
    <property type="match status" value="1"/>
</dbReference>
<evidence type="ECO:0000256" key="9">
    <source>
        <dbReference type="NCBIfam" id="TIGR01070"/>
    </source>
</evidence>
<dbReference type="InterPro" id="IPR027417">
    <property type="entry name" value="P-loop_NTPase"/>
</dbReference>
<comment type="function">
    <text evidence="8">This protein is involved in the repair of mismatches in DNA. It is possible that it carries out the mismatch recognition step. This protein has a weak ATPase activity.</text>
</comment>
<dbReference type="Gene3D" id="3.40.1170.10">
    <property type="entry name" value="DNA repair protein MutS, domain I"/>
    <property type="match status" value="1"/>
</dbReference>
<name>G8QW20_SPHPG</name>
<dbReference type="Gene3D" id="3.30.420.110">
    <property type="entry name" value="MutS, connector domain"/>
    <property type="match status" value="1"/>
</dbReference>
<dbReference type="Pfam" id="PF05190">
    <property type="entry name" value="MutS_IV"/>
    <property type="match status" value="1"/>
</dbReference>
<dbReference type="Pfam" id="PF00488">
    <property type="entry name" value="MutS_V"/>
    <property type="match status" value="1"/>
</dbReference>
<dbReference type="InterPro" id="IPR007696">
    <property type="entry name" value="DNA_mismatch_repair_MutS_core"/>
</dbReference>
<dbReference type="GO" id="GO:0140664">
    <property type="term" value="F:ATP-dependent DNA damage sensor activity"/>
    <property type="evidence" value="ECO:0007669"/>
    <property type="project" value="InterPro"/>
</dbReference>
<dbReference type="PIRSF" id="PIRSF037677">
    <property type="entry name" value="DNA_mis_repair_Msh6"/>
    <property type="match status" value="1"/>
</dbReference>
<evidence type="ECO:0000256" key="5">
    <source>
        <dbReference type="ARBA" id="ARBA00022840"/>
    </source>
</evidence>
<comment type="similarity">
    <text evidence="1 10">Belongs to the DNA mismatch repair MutS family.</text>
</comment>
<dbReference type="NCBIfam" id="NF003810">
    <property type="entry name" value="PRK05399.1"/>
    <property type="match status" value="1"/>
</dbReference>
<dbReference type="Gene3D" id="1.10.1420.10">
    <property type="match status" value="2"/>
</dbReference>
<dbReference type="KEGG" id="sgp:SpiGrapes_0405"/>
<reference evidence="12 13" key="1">
    <citation type="submission" date="2011-11" db="EMBL/GenBank/DDBJ databases">
        <title>Complete sequence of Spirochaeta sp. grapes.</title>
        <authorList>
            <consortium name="US DOE Joint Genome Institute"/>
            <person name="Lucas S."/>
            <person name="Han J."/>
            <person name="Lapidus A."/>
            <person name="Cheng J.-F."/>
            <person name="Goodwin L."/>
            <person name="Pitluck S."/>
            <person name="Peters L."/>
            <person name="Ovchinnikova G."/>
            <person name="Munk A.C."/>
            <person name="Detter J.C."/>
            <person name="Han C."/>
            <person name="Tapia R."/>
            <person name="Land M."/>
            <person name="Hauser L."/>
            <person name="Kyrpides N."/>
            <person name="Ivanova N."/>
            <person name="Pagani I."/>
            <person name="Ritalahtilisa K."/>
            <person name="Loeffler F."/>
            <person name="Woyke T."/>
        </authorList>
    </citation>
    <scope>NUCLEOTIDE SEQUENCE [LARGE SCALE GENOMIC DNA]</scope>
    <source>
        <strain evidence="13">ATCC BAA-1885 / DSM 22778 / Grapes</strain>
    </source>
</reference>
<dbReference type="InterPro" id="IPR017261">
    <property type="entry name" value="DNA_mismatch_repair_MutS/MSH"/>
</dbReference>
<evidence type="ECO:0000256" key="8">
    <source>
        <dbReference type="ARBA" id="ARBA00024647"/>
    </source>
</evidence>
<dbReference type="InterPro" id="IPR000432">
    <property type="entry name" value="DNA_mismatch_repair_MutS_C"/>
</dbReference>
<dbReference type="SUPFAM" id="SSF48334">
    <property type="entry name" value="DNA repair protein MutS, domain III"/>
    <property type="match status" value="1"/>
</dbReference>
<evidence type="ECO:0000256" key="3">
    <source>
        <dbReference type="ARBA" id="ARBA00022741"/>
    </source>
</evidence>
<dbReference type="GO" id="GO:0006298">
    <property type="term" value="P:mismatch repair"/>
    <property type="evidence" value="ECO:0007669"/>
    <property type="project" value="UniProtKB-UniRule"/>
</dbReference>
<dbReference type="GO" id="GO:0005524">
    <property type="term" value="F:ATP binding"/>
    <property type="evidence" value="ECO:0007669"/>
    <property type="project" value="UniProtKB-UniRule"/>
</dbReference>
<evidence type="ECO:0000256" key="4">
    <source>
        <dbReference type="ARBA" id="ARBA00022763"/>
    </source>
</evidence>
<evidence type="ECO:0000313" key="13">
    <source>
        <dbReference type="Proteomes" id="UP000005632"/>
    </source>
</evidence>
<evidence type="ECO:0000256" key="10">
    <source>
        <dbReference type="RuleBase" id="RU003756"/>
    </source>
</evidence>
<evidence type="ECO:0000256" key="6">
    <source>
        <dbReference type="ARBA" id="ARBA00023125"/>
    </source>
</evidence>
<dbReference type="SUPFAM" id="SSF55271">
    <property type="entry name" value="DNA repair protein MutS, domain I"/>
    <property type="match status" value="1"/>
</dbReference>
<dbReference type="InterPro" id="IPR036678">
    <property type="entry name" value="MutS_con_dom_sf"/>
</dbReference>
<evidence type="ECO:0000256" key="1">
    <source>
        <dbReference type="ARBA" id="ARBA00006271"/>
    </source>
</evidence>
<dbReference type="Pfam" id="PF05188">
    <property type="entry name" value="MutS_II"/>
    <property type="match status" value="1"/>
</dbReference>
<accession>G8QW20</accession>
<dbReference type="InterPro" id="IPR045076">
    <property type="entry name" value="MutS"/>
</dbReference>